<dbReference type="InterPro" id="IPR002401">
    <property type="entry name" value="Cyt_P450_E_grp-I"/>
</dbReference>
<dbReference type="AlphaFoldDB" id="A0A397YCH2"/>
<feature type="binding site" description="axial binding residue" evidence="12">
    <location>
        <position position="433"/>
    </location>
    <ligand>
        <name>heme</name>
        <dbReference type="ChEBI" id="CHEBI:30413"/>
    </ligand>
    <ligandPart>
        <name>Fe</name>
        <dbReference type="ChEBI" id="CHEBI:18248"/>
    </ligandPart>
</feature>
<dbReference type="EMBL" id="CM010635">
    <property type="protein sequence ID" value="RID51027.1"/>
    <property type="molecule type" value="Genomic_DNA"/>
</dbReference>
<evidence type="ECO:0000313" key="17">
    <source>
        <dbReference type="Proteomes" id="UP000264353"/>
    </source>
</evidence>
<comment type="subcellular location">
    <subcellularLocation>
        <location evidence="2">Membrane</location>
        <topology evidence="2">Single-pass membrane protein</topology>
    </subcellularLocation>
</comment>
<accession>A0A397YCH2</accession>
<dbReference type="GO" id="GO:0016705">
    <property type="term" value="F:oxidoreductase activity, acting on paired donors, with incorporation or reduction of molecular oxygen"/>
    <property type="evidence" value="ECO:0007669"/>
    <property type="project" value="InterPro"/>
</dbReference>
<keyword evidence="7" id="KW-1133">Transmembrane helix</keyword>
<dbReference type="Pfam" id="PF00067">
    <property type="entry name" value="p450"/>
    <property type="match status" value="1"/>
</dbReference>
<dbReference type="InterPro" id="IPR017972">
    <property type="entry name" value="Cyt_P450_CS"/>
</dbReference>
<sequence length="500" mass="57213">MDYLQVLLLSLFVFFSTIFLFSKSKPKQNLPPSLGNSLPVIGHLHLMKRPFHRKLLSFSRSLGNAPIIHLRLGQRQTYVVSSRAIAEECFTKNDIVFANRPVLMINKHLGYNATHMVGASYGDHWRSLRRITAAEIFSSMRLCMFLCIRKDEIRRLLLRLSRDSLHGFVEVEMKSLFTNLAFNNIIRTIAGKRYYGDDAEDEEEAKLARHLVSEAMAGDSGRNPADYLSFLRWFTDSETRIKDVAHRFDAFLQKLVDEKRAEKVKSKTMINHLLSLQETQPDCYTDVIIKGIILDLIIAGTDTVAITLEWALSNLLNHQEILKKARIEIDNKIGLDRLVDEPDIVNLPYLQNIILETLRLYPAAPLLLPHLSSEDCQVGGYDMPRGTMLVMNVWAIHRDPELWEESERFKPERFDKEGEAQKVMPFGLGRRSCPGAGLAHRLMGLTLASLVQCFEWERVSVEQIDMREGKGVTMPKKEPLRAMCRARVLAGSTNMRKDFL</sequence>
<evidence type="ECO:0000256" key="8">
    <source>
        <dbReference type="ARBA" id="ARBA00023002"/>
    </source>
</evidence>
<evidence type="ECO:0000256" key="7">
    <source>
        <dbReference type="ARBA" id="ARBA00022989"/>
    </source>
</evidence>
<dbReference type="Gene3D" id="1.10.630.10">
    <property type="entry name" value="Cytochrome P450"/>
    <property type="match status" value="1"/>
</dbReference>
<evidence type="ECO:0008006" key="18">
    <source>
        <dbReference type="Google" id="ProtNLM"/>
    </source>
</evidence>
<keyword evidence="8 13" id="KW-0560">Oxidoreductase</keyword>
<protein>
    <recommendedName>
        <fullName evidence="18">Cytochrome P450</fullName>
    </recommendedName>
</protein>
<dbReference type="PROSITE" id="PS00086">
    <property type="entry name" value="CYTOCHROME_P450"/>
    <property type="match status" value="1"/>
</dbReference>
<dbReference type="PANTHER" id="PTHR47947:SF62">
    <property type="entry name" value="CYTOCHROME P450, FAMILY 81, SUBFAMILY D, POLYPEPTIDE 5"/>
    <property type="match status" value="1"/>
</dbReference>
<comment type="similarity">
    <text evidence="3 13">Belongs to the cytochrome P450 family.</text>
</comment>
<evidence type="ECO:0000256" key="10">
    <source>
        <dbReference type="ARBA" id="ARBA00023033"/>
    </source>
</evidence>
<reference evidence="16" key="2">
    <citation type="submission" date="2018-11" db="EMBL/GenBank/DDBJ databases">
        <authorList>
            <consortium name="Genoscope - CEA"/>
            <person name="William W."/>
        </authorList>
    </citation>
    <scope>NUCLEOTIDE SEQUENCE</scope>
</reference>
<evidence type="ECO:0000256" key="4">
    <source>
        <dbReference type="ARBA" id="ARBA00022617"/>
    </source>
</evidence>
<dbReference type="Proteomes" id="UP000264353">
    <property type="component" value="Chromosome A8"/>
</dbReference>
<dbReference type="GO" id="GO:0004497">
    <property type="term" value="F:monooxygenase activity"/>
    <property type="evidence" value="ECO:0007669"/>
    <property type="project" value="UniProtKB-KW"/>
</dbReference>
<comment type="cofactor">
    <cofactor evidence="1 12">
        <name>heme</name>
        <dbReference type="ChEBI" id="CHEBI:30413"/>
    </cofactor>
</comment>
<dbReference type="FunFam" id="1.10.630.10:FF:000023">
    <property type="entry name" value="Cytochrome P450 family protein"/>
    <property type="match status" value="1"/>
</dbReference>
<evidence type="ECO:0000256" key="5">
    <source>
        <dbReference type="ARBA" id="ARBA00022692"/>
    </source>
</evidence>
<evidence type="ECO:0000313" key="15">
    <source>
        <dbReference type="EMBL" id="RID51027.1"/>
    </source>
</evidence>
<dbReference type="Proteomes" id="UP000694005">
    <property type="component" value="Chromosome A08"/>
</dbReference>
<dbReference type="EMBL" id="LR031575">
    <property type="protein sequence ID" value="VDD05769.1"/>
    <property type="molecule type" value="Genomic_DNA"/>
</dbReference>
<keyword evidence="10 13" id="KW-0503">Monooxygenase</keyword>
<evidence type="ECO:0000256" key="9">
    <source>
        <dbReference type="ARBA" id="ARBA00023004"/>
    </source>
</evidence>
<evidence type="ECO:0000256" key="2">
    <source>
        <dbReference type="ARBA" id="ARBA00004167"/>
    </source>
</evidence>
<keyword evidence="6 12" id="KW-0479">Metal-binding</keyword>
<dbReference type="Gramene" id="A08p25080.2_BraZ1">
    <property type="protein sequence ID" value="A08p25080.2_BraZ1.CDS"/>
    <property type="gene ID" value="A08g25080.2_BraZ1"/>
</dbReference>
<dbReference type="CDD" id="cd20653">
    <property type="entry name" value="CYP81"/>
    <property type="match status" value="1"/>
</dbReference>
<evidence type="ECO:0000256" key="3">
    <source>
        <dbReference type="ARBA" id="ARBA00010617"/>
    </source>
</evidence>
<evidence type="ECO:0000256" key="1">
    <source>
        <dbReference type="ARBA" id="ARBA00001971"/>
    </source>
</evidence>
<dbReference type="PRINTS" id="PR00463">
    <property type="entry name" value="EP450I"/>
</dbReference>
<dbReference type="InterPro" id="IPR001128">
    <property type="entry name" value="Cyt_P450"/>
</dbReference>
<evidence type="ECO:0000256" key="12">
    <source>
        <dbReference type="PIRSR" id="PIRSR602401-1"/>
    </source>
</evidence>
<dbReference type="InterPro" id="IPR036396">
    <property type="entry name" value="Cyt_P450_sf"/>
</dbReference>
<evidence type="ECO:0000313" key="14">
    <source>
        <dbReference type="EMBL" id="CAG7898842.1"/>
    </source>
</evidence>
<keyword evidence="5" id="KW-0812">Transmembrane</keyword>
<gene>
    <name evidence="16" type="ORF">BRAA08T34223Z</name>
    <name evidence="14" type="ORF">BRAPAZ1V2_A08P25080.2</name>
    <name evidence="15" type="ORF">BRARA_H01718</name>
</gene>
<dbReference type="PRINTS" id="PR00385">
    <property type="entry name" value="P450"/>
</dbReference>
<reference evidence="15 17" key="1">
    <citation type="submission" date="2018-06" db="EMBL/GenBank/DDBJ databases">
        <title>WGS assembly of Brassica rapa FPsc.</title>
        <authorList>
            <person name="Bowman J."/>
            <person name="Kohchi T."/>
            <person name="Yamato K."/>
            <person name="Jenkins J."/>
            <person name="Shu S."/>
            <person name="Ishizaki K."/>
            <person name="Yamaoka S."/>
            <person name="Nishihama R."/>
            <person name="Nakamura Y."/>
            <person name="Berger F."/>
            <person name="Adam C."/>
            <person name="Aki S."/>
            <person name="Althoff F."/>
            <person name="Araki T."/>
            <person name="Arteaga-Vazquez M."/>
            <person name="Balasubrmanian S."/>
            <person name="Bauer D."/>
            <person name="Boehm C."/>
            <person name="Briginshaw L."/>
            <person name="Caballero-Perez J."/>
            <person name="Catarino B."/>
            <person name="Chen F."/>
            <person name="Chiyoda S."/>
            <person name="Chovatia M."/>
            <person name="Davies K."/>
            <person name="Delmans M."/>
            <person name="Demura T."/>
            <person name="Dierschke T."/>
            <person name="Dolan L."/>
            <person name="Dorantes-Acosta A."/>
            <person name="Eklund D."/>
            <person name="Florent S."/>
            <person name="Flores-Sandoval E."/>
            <person name="Fujiyama A."/>
            <person name="Fukuzawa H."/>
            <person name="Galik B."/>
            <person name="Grimanelli D."/>
            <person name="Grimwood J."/>
            <person name="Grossniklaus U."/>
            <person name="Hamada T."/>
            <person name="Haseloff J."/>
            <person name="Hetherington A."/>
            <person name="Higo A."/>
            <person name="Hirakawa Y."/>
            <person name="Hundley H."/>
            <person name="Ikeda Y."/>
            <person name="Inoue K."/>
            <person name="Inoue S."/>
            <person name="Ishida S."/>
            <person name="Jia Q."/>
            <person name="Kakita M."/>
            <person name="Kanazawa T."/>
            <person name="Kawai Y."/>
            <person name="Kawashima T."/>
            <person name="Kennedy M."/>
            <person name="Kinose K."/>
            <person name="Kinoshita T."/>
            <person name="Kohara Y."/>
            <person name="Koide E."/>
            <person name="Komatsu K."/>
            <person name="Kopischke S."/>
            <person name="Kubo M."/>
            <person name="Kyozuka J."/>
            <person name="Lagercrantz U."/>
            <person name="Lin S."/>
            <person name="Lindquist E."/>
            <person name="Lipzen A."/>
            <person name="Lu C."/>
            <person name="Luna E."/>
            <person name="Martienssen R."/>
            <person name="Minamino N."/>
            <person name="Mizutani M."/>
            <person name="Mizutani M."/>
            <person name="Mochizuki N."/>
            <person name="Monte I."/>
            <person name="Mosher R."/>
            <person name="Nagasaki H."/>
            <person name="Nakagami H."/>
            <person name="Naramoto S."/>
            <person name="Nishitani K."/>
            <person name="Ohtani M."/>
            <person name="Okamoto T."/>
            <person name="Okumura M."/>
            <person name="Phillips J."/>
            <person name="Pollak B."/>
            <person name="Reinders A."/>
            <person name="Roevekamp M."/>
            <person name="Sano R."/>
            <person name="Sawa S."/>
            <person name="Schmid M."/>
            <person name="Shirakawa M."/>
            <person name="Solano R."/>
            <person name="Spunde A."/>
            <person name="Suetsugu N."/>
            <person name="Sugano S."/>
            <person name="Sugiyama A."/>
            <person name="Sun R."/>
            <person name="Suzuki Y."/>
            <person name="Takenaka M."/>
            <person name="Takezawa D."/>
            <person name="Tomogane H."/>
            <person name="Tsuzuki M."/>
            <person name="Ueda T."/>
            <person name="Umeda M."/>
            <person name="Ward J."/>
            <person name="Watanabe Y."/>
            <person name="Yazaki K."/>
            <person name="Yokoyama R."/>
            <person name="Yoshitake Y."/>
            <person name="Yotsui I."/>
            <person name="Zachgo S."/>
            <person name="Schmutz J."/>
        </authorList>
    </citation>
    <scope>NUCLEOTIDE SEQUENCE [LARGE SCALE GENOMIC DNA]</scope>
    <source>
        <strain evidence="17">cv. B-3</strain>
    </source>
</reference>
<dbReference type="GO" id="GO:0020037">
    <property type="term" value="F:heme binding"/>
    <property type="evidence" value="ECO:0007669"/>
    <property type="project" value="InterPro"/>
</dbReference>
<keyword evidence="4 12" id="KW-0349">Heme</keyword>
<evidence type="ECO:0000256" key="6">
    <source>
        <dbReference type="ARBA" id="ARBA00022723"/>
    </source>
</evidence>
<dbReference type="GO" id="GO:0005506">
    <property type="term" value="F:iron ion binding"/>
    <property type="evidence" value="ECO:0007669"/>
    <property type="project" value="InterPro"/>
</dbReference>
<dbReference type="PANTHER" id="PTHR47947">
    <property type="entry name" value="CYTOCHROME P450 82C3-RELATED"/>
    <property type="match status" value="1"/>
</dbReference>
<keyword evidence="11" id="KW-0472">Membrane</keyword>
<proteinExistence type="inferred from homology"/>
<evidence type="ECO:0000256" key="13">
    <source>
        <dbReference type="RuleBase" id="RU000461"/>
    </source>
</evidence>
<dbReference type="InterPro" id="IPR050651">
    <property type="entry name" value="Plant_Cytochrome_P450_Monoox"/>
</dbReference>
<dbReference type="SUPFAM" id="SSF48264">
    <property type="entry name" value="Cytochrome P450"/>
    <property type="match status" value="1"/>
</dbReference>
<keyword evidence="9 12" id="KW-0408">Iron</keyword>
<evidence type="ECO:0000313" key="16">
    <source>
        <dbReference type="EMBL" id="VDD05769.1"/>
    </source>
</evidence>
<evidence type="ECO:0000256" key="11">
    <source>
        <dbReference type="ARBA" id="ARBA00023136"/>
    </source>
</evidence>
<dbReference type="EMBL" id="LS974624">
    <property type="protein sequence ID" value="CAG7898842.1"/>
    <property type="molecule type" value="Genomic_DNA"/>
</dbReference>
<dbReference type="GO" id="GO:0016020">
    <property type="term" value="C:membrane"/>
    <property type="evidence" value="ECO:0007669"/>
    <property type="project" value="UniProtKB-SubCell"/>
</dbReference>
<name>A0A397YCH2_BRACM</name>
<organism evidence="15 17">
    <name type="scientific">Brassica campestris</name>
    <name type="common">Field mustard</name>
    <dbReference type="NCBI Taxonomy" id="3711"/>
    <lineage>
        <taxon>Eukaryota</taxon>
        <taxon>Viridiplantae</taxon>
        <taxon>Streptophyta</taxon>
        <taxon>Embryophyta</taxon>
        <taxon>Tracheophyta</taxon>
        <taxon>Spermatophyta</taxon>
        <taxon>Magnoliopsida</taxon>
        <taxon>eudicotyledons</taxon>
        <taxon>Gunneridae</taxon>
        <taxon>Pentapetalae</taxon>
        <taxon>rosids</taxon>
        <taxon>malvids</taxon>
        <taxon>Brassicales</taxon>
        <taxon>Brassicaceae</taxon>
        <taxon>Brassiceae</taxon>
        <taxon>Brassica</taxon>
    </lineage>
</organism>